<reference evidence="11" key="1">
    <citation type="submission" date="2020-04" db="EMBL/GenBank/DDBJ databases">
        <title>Description of Shewanella salipaludis sp. nov., isolated from a salt marsh.</title>
        <authorList>
            <person name="Park S."/>
            <person name="Yoon J.-H."/>
        </authorList>
    </citation>
    <scope>NUCLEOTIDE SEQUENCE</scope>
    <source>
        <strain evidence="11">SHSM-M6</strain>
    </source>
</reference>
<dbReference type="RefSeq" id="WP_169563410.1">
    <property type="nucleotide sequence ID" value="NZ_JAAXYH010000003.1"/>
</dbReference>
<keyword evidence="4 7" id="KW-0238">DNA-binding</keyword>
<dbReference type="EMBL" id="JAAXYH010000003">
    <property type="protein sequence ID" value="NMH64717.1"/>
    <property type="molecule type" value="Genomic_DNA"/>
</dbReference>
<dbReference type="InterPro" id="IPR001789">
    <property type="entry name" value="Sig_transdc_resp-reg_receiver"/>
</dbReference>
<dbReference type="PROSITE" id="PS50110">
    <property type="entry name" value="RESPONSE_REGULATORY"/>
    <property type="match status" value="1"/>
</dbReference>
<dbReference type="InterPro" id="IPR036388">
    <property type="entry name" value="WH-like_DNA-bd_sf"/>
</dbReference>
<dbReference type="Gene3D" id="1.10.10.10">
    <property type="entry name" value="Winged helix-like DNA-binding domain superfamily/Winged helix DNA-binding domain"/>
    <property type="match status" value="1"/>
</dbReference>
<sequence length="249" mass="27907">MRLLLVEDDIDLQSNLKHHLLEANYTVDLASDGEEGLFQASEYAYDAAIIDVGLPKLDGISLITELRARQISFPILVLTARDSWQDKVAGLDAGADDYLTKPFHPQELVARLKALIRRSAGKASPLIHNGPFSINTSSYEVCKDEQPINLSGSEYKLFEFLMLHQGEVKSKTVLTEHIYDQDFDLDSNVIEVFIGRLRKKLDPDNHYNLIETLRGQGYRLRSLAGETANDPENPANSAMAGRNADKRHE</sequence>
<evidence type="ECO:0000256" key="6">
    <source>
        <dbReference type="PROSITE-ProRule" id="PRU00169"/>
    </source>
</evidence>
<evidence type="ECO:0000256" key="1">
    <source>
        <dbReference type="ARBA" id="ARBA00022553"/>
    </source>
</evidence>
<dbReference type="PANTHER" id="PTHR48111:SF71">
    <property type="entry name" value="TRANSCRIPTIONAL REGULATORY PROTEIN PHOP"/>
    <property type="match status" value="1"/>
</dbReference>
<gene>
    <name evidence="11" type="ORF">HC757_05980</name>
</gene>
<dbReference type="GO" id="GO:0000156">
    <property type="term" value="F:phosphorelay response regulator activity"/>
    <property type="evidence" value="ECO:0007669"/>
    <property type="project" value="TreeGrafter"/>
</dbReference>
<dbReference type="Gene3D" id="6.10.250.690">
    <property type="match status" value="1"/>
</dbReference>
<evidence type="ECO:0000256" key="7">
    <source>
        <dbReference type="PROSITE-ProRule" id="PRU01091"/>
    </source>
</evidence>
<evidence type="ECO:0000256" key="4">
    <source>
        <dbReference type="ARBA" id="ARBA00023125"/>
    </source>
</evidence>
<dbReference type="SUPFAM" id="SSF46894">
    <property type="entry name" value="C-terminal effector domain of the bipartite response regulators"/>
    <property type="match status" value="1"/>
</dbReference>
<dbReference type="PANTHER" id="PTHR48111">
    <property type="entry name" value="REGULATOR OF RPOS"/>
    <property type="match status" value="1"/>
</dbReference>
<evidence type="ECO:0000313" key="12">
    <source>
        <dbReference type="Proteomes" id="UP000737113"/>
    </source>
</evidence>
<organism evidence="11 12">
    <name type="scientific">Shewanella salipaludis</name>
    <dbReference type="NCBI Taxonomy" id="2723052"/>
    <lineage>
        <taxon>Bacteria</taxon>
        <taxon>Pseudomonadati</taxon>
        <taxon>Pseudomonadota</taxon>
        <taxon>Gammaproteobacteria</taxon>
        <taxon>Alteromonadales</taxon>
        <taxon>Shewanellaceae</taxon>
        <taxon>Shewanella</taxon>
    </lineage>
</organism>
<keyword evidence="3" id="KW-0805">Transcription regulation</keyword>
<name>A0A972JKU1_9GAMM</name>
<feature type="DNA-binding region" description="OmpR/PhoB-type" evidence="7">
    <location>
        <begin position="124"/>
        <end position="222"/>
    </location>
</feature>
<dbReference type="SMART" id="SM00448">
    <property type="entry name" value="REC"/>
    <property type="match status" value="1"/>
</dbReference>
<dbReference type="CDD" id="cd00383">
    <property type="entry name" value="trans_reg_C"/>
    <property type="match status" value="1"/>
</dbReference>
<dbReference type="Pfam" id="PF00072">
    <property type="entry name" value="Response_reg"/>
    <property type="match status" value="1"/>
</dbReference>
<feature type="region of interest" description="Disordered" evidence="8">
    <location>
        <begin position="226"/>
        <end position="249"/>
    </location>
</feature>
<feature type="modified residue" description="4-aspartylphosphate" evidence="6">
    <location>
        <position position="51"/>
    </location>
</feature>
<dbReference type="InterPro" id="IPR016032">
    <property type="entry name" value="Sig_transdc_resp-reg_C-effctor"/>
</dbReference>
<evidence type="ECO:0000256" key="3">
    <source>
        <dbReference type="ARBA" id="ARBA00023015"/>
    </source>
</evidence>
<keyword evidence="12" id="KW-1185">Reference proteome</keyword>
<keyword evidence="1 6" id="KW-0597">Phosphoprotein</keyword>
<keyword evidence="5" id="KW-0804">Transcription</keyword>
<keyword evidence="2" id="KW-0902">Two-component regulatory system</keyword>
<dbReference type="Pfam" id="PF00486">
    <property type="entry name" value="Trans_reg_C"/>
    <property type="match status" value="1"/>
</dbReference>
<evidence type="ECO:0000256" key="2">
    <source>
        <dbReference type="ARBA" id="ARBA00023012"/>
    </source>
</evidence>
<feature type="domain" description="OmpR/PhoB-type" evidence="10">
    <location>
        <begin position="124"/>
        <end position="222"/>
    </location>
</feature>
<dbReference type="AlphaFoldDB" id="A0A972JKU1"/>
<evidence type="ECO:0000256" key="5">
    <source>
        <dbReference type="ARBA" id="ARBA00023163"/>
    </source>
</evidence>
<dbReference type="PROSITE" id="PS51755">
    <property type="entry name" value="OMPR_PHOB"/>
    <property type="match status" value="1"/>
</dbReference>
<dbReference type="InterPro" id="IPR001867">
    <property type="entry name" value="OmpR/PhoB-type_DNA-bd"/>
</dbReference>
<dbReference type="SMART" id="SM00862">
    <property type="entry name" value="Trans_reg_C"/>
    <property type="match status" value="1"/>
</dbReference>
<dbReference type="SUPFAM" id="SSF52172">
    <property type="entry name" value="CheY-like"/>
    <property type="match status" value="1"/>
</dbReference>
<dbReference type="CDD" id="cd19934">
    <property type="entry name" value="REC_OmpR_EcPhoP-like"/>
    <property type="match status" value="1"/>
</dbReference>
<dbReference type="Proteomes" id="UP000737113">
    <property type="component" value="Unassembled WGS sequence"/>
</dbReference>
<evidence type="ECO:0000256" key="8">
    <source>
        <dbReference type="SAM" id="MobiDB-lite"/>
    </source>
</evidence>
<dbReference type="FunFam" id="3.40.50.2300:FF:000002">
    <property type="entry name" value="DNA-binding response regulator PhoP"/>
    <property type="match status" value="1"/>
</dbReference>
<dbReference type="GO" id="GO:0005829">
    <property type="term" value="C:cytosol"/>
    <property type="evidence" value="ECO:0007669"/>
    <property type="project" value="TreeGrafter"/>
</dbReference>
<evidence type="ECO:0000313" key="11">
    <source>
        <dbReference type="EMBL" id="NMH64717.1"/>
    </source>
</evidence>
<dbReference type="InterPro" id="IPR011006">
    <property type="entry name" value="CheY-like_superfamily"/>
</dbReference>
<comment type="caution">
    <text evidence="11">The sequence shown here is derived from an EMBL/GenBank/DDBJ whole genome shotgun (WGS) entry which is preliminary data.</text>
</comment>
<dbReference type="Gene3D" id="3.40.50.2300">
    <property type="match status" value="1"/>
</dbReference>
<feature type="domain" description="Response regulatory" evidence="9">
    <location>
        <begin position="2"/>
        <end position="116"/>
    </location>
</feature>
<dbReference type="GO" id="GO:0032993">
    <property type="term" value="C:protein-DNA complex"/>
    <property type="evidence" value="ECO:0007669"/>
    <property type="project" value="TreeGrafter"/>
</dbReference>
<dbReference type="InterPro" id="IPR039420">
    <property type="entry name" value="WalR-like"/>
</dbReference>
<accession>A0A972JKU1</accession>
<proteinExistence type="predicted"/>
<dbReference type="GO" id="GO:0006355">
    <property type="term" value="P:regulation of DNA-templated transcription"/>
    <property type="evidence" value="ECO:0007669"/>
    <property type="project" value="InterPro"/>
</dbReference>
<protein>
    <submittedName>
        <fullName evidence="11">Response regulator transcription factor</fullName>
    </submittedName>
</protein>
<evidence type="ECO:0000259" key="10">
    <source>
        <dbReference type="PROSITE" id="PS51755"/>
    </source>
</evidence>
<dbReference type="GO" id="GO:0000976">
    <property type="term" value="F:transcription cis-regulatory region binding"/>
    <property type="evidence" value="ECO:0007669"/>
    <property type="project" value="TreeGrafter"/>
</dbReference>
<evidence type="ECO:0000259" key="9">
    <source>
        <dbReference type="PROSITE" id="PS50110"/>
    </source>
</evidence>